<comment type="similarity">
    <text evidence="15">Belongs to the enoyl-CoA hydratase/isomerase family.</text>
</comment>
<name>A0A640VWN8_9RHOB</name>
<gene>
    <name evidence="18" type="ORF">So717_41920</name>
</gene>
<keyword evidence="13" id="KW-0511">Multifunctional enzyme</keyword>
<organism evidence="18 19">
    <name type="scientific">Roseobacter cerasinus</name>
    <dbReference type="NCBI Taxonomy" id="2602289"/>
    <lineage>
        <taxon>Bacteria</taxon>
        <taxon>Pseudomonadati</taxon>
        <taxon>Pseudomonadota</taxon>
        <taxon>Alphaproteobacteria</taxon>
        <taxon>Rhodobacterales</taxon>
        <taxon>Roseobacteraceae</taxon>
        <taxon>Roseobacter</taxon>
    </lineage>
</organism>
<evidence type="ECO:0000256" key="13">
    <source>
        <dbReference type="ARBA" id="ARBA00023268"/>
    </source>
</evidence>
<dbReference type="SUPFAM" id="SSF52096">
    <property type="entry name" value="ClpP/crotonase"/>
    <property type="match status" value="1"/>
</dbReference>
<keyword evidence="19" id="KW-1185">Reference proteome</keyword>
<keyword evidence="9" id="KW-0443">Lipid metabolism</keyword>
<dbReference type="InterPro" id="IPR006176">
    <property type="entry name" value="3-OHacyl-CoA_DH_NAD-bd"/>
</dbReference>
<dbReference type="GO" id="GO:0016853">
    <property type="term" value="F:isomerase activity"/>
    <property type="evidence" value="ECO:0007669"/>
    <property type="project" value="UniProtKB-KW"/>
</dbReference>
<proteinExistence type="inferred from homology"/>
<dbReference type="Pfam" id="PF00725">
    <property type="entry name" value="3HCDH"/>
    <property type="match status" value="2"/>
</dbReference>
<dbReference type="InterPro" id="IPR006108">
    <property type="entry name" value="3HC_DH_C"/>
</dbReference>
<keyword evidence="11" id="KW-0413">Isomerase</keyword>
<keyword evidence="6" id="KW-0442">Lipid degradation</keyword>
<dbReference type="SUPFAM" id="SSF48179">
    <property type="entry name" value="6-phosphogluconate dehydrogenase C-terminal domain-like"/>
    <property type="match status" value="2"/>
</dbReference>
<dbReference type="GO" id="GO:0004300">
    <property type="term" value="F:enoyl-CoA hydratase activity"/>
    <property type="evidence" value="ECO:0007669"/>
    <property type="project" value="UniProtKB-ARBA"/>
</dbReference>
<dbReference type="InterPro" id="IPR029045">
    <property type="entry name" value="ClpP/crotonase-like_dom_sf"/>
</dbReference>
<evidence type="ECO:0000256" key="10">
    <source>
        <dbReference type="ARBA" id="ARBA00023140"/>
    </source>
</evidence>
<evidence type="ECO:0000256" key="12">
    <source>
        <dbReference type="ARBA" id="ARBA00023239"/>
    </source>
</evidence>
<evidence type="ECO:0000256" key="2">
    <source>
        <dbReference type="ARBA" id="ARBA00005005"/>
    </source>
</evidence>
<dbReference type="Pfam" id="PF00378">
    <property type="entry name" value="ECH_1"/>
    <property type="match status" value="1"/>
</dbReference>
<protein>
    <submittedName>
        <fullName evidence="18">Enoyl-CoA hydratase</fullName>
    </submittedName>
</protein>
<dbReference type="Gene3D" id="3.40.50.720">
    <property type="entry name" value="NAD(P)-binding Rossmann-like Domain"/>
    <property type="match status" value="1"/>
</dbReference>
<dbReference type="OrthoDB" id="9771883at2"/>
<dbReference type="FunFam" id="1.10.1040.50:FF:000006">
    <property type="entry name" value="Peroxisomal bifunctional enzyme"/>
    <property type="match status" value="1"/>
</dbReference>
<comment type="subunit">
    <text evidence="4">Monomer.</text>
</comment>
<dbReference type="InterPro" id="IPR008927">
    <property type="entry name" value="6-PGluconate_DH-like_C_sf"/>
</dbReference>
<evidence type="ECO:0000259" key="16">
    <source>
        <dbReference type="Pfam" id="PF00725"/>
    </source>
</evidence>
<dbReference type="InterPro" id="IPR036291">
    <property type="entry name" value="NAD(P)-bd_dom_sf"/>
</dbReference>
<dbReference type="SUPFAM" id="SSF51735">
    <property type="entry name" value="NAD(P)-binding Rossmann-fold domains"/>
    <property type="match status" value="1"/>
</dbReference>
<comment type="similarity">
    <text evidence="3">In the N-terminal section; belongs to the enoyl-CoA hydratase/isomerase family.</text>
</comment>
<comment type="catalytic activity">
    <reaction evidence="14">
        <text>a (3S)-3-hydroxyacyl-CoA + NAD(+) = a 3-oxoacyl-CoA + NADH + H(+)</text>
        <dbReference type="Rhea" id="RHEA:22432"/>
        <dbReference type="ChEBI" id="CHEBI:15378"/>
        <dbReference type="ChEBI" id="CHEBI:57318"/>
        <dbReference type="ChEBI" id="CHEBI:57540"/>
        <dbReference type="ChEBI" id="CHEBI:57945"/>
        <dbReference type="ChEBI" id="CHEBI:90726"/>
        <dbReference type="EC" id="1.1.1.35"/>
    </reaction>
</comment>
<evidence type="ECO:0000256" key="4">
    <source>
        <dbReference type="ARBA" id="ARBA00011245"/>
    </source>
</evidence>
<sequence>MTQVVSSETRDGIAVICIDNPPVNAASFAVRKGLVEQIEAFEADTLAKVAVLIGAGRTFVAGADIREFGKPPEAPILPDVVSRIENCAKPVVAVIHGTAFGGGLELALGAHYRIALPNAQIGLPEVKLGIIPGAGGTQRLPRLAGIEAALDIATSGAPIGSGKALALGIVDTISDEGDPKAAGLKFAKELAATGGSIRPTGGLPAPKLDSAVAERFRHKLSKSARGQIAPLRCLDAVLASATLPIEDGLKQERDIFIELMNSPQREGLIHAFLSERQVAKLPEIEGITPRKIAKIGVVGGGTMGCGIAVSALLNGLHVTLIERDEDGVSRARIGLERILGGSVTRGKLTADKRDAMLEKQFAYSTDYSALGQADLVVEAVFESMEVKKEVFEQLDQHCRPGAILASNTSYLDVNEIAQFTSRPGDVLGLHFFSPAHIMKLLEVVVADKTAPDVVATGFALAKTLRKIPVRAGVCDGFIGNRILNTYRTHADHMVLDGADPYQIDRALVAAGFAMGPFAVSDLAGLDIGWATRQRLAPTRDPRERIAKFADAMCEQGWFGAKTGRGFYLHGTDTPRGTPNPEVLPLIDADRAERGITPRAFADEEIVNRYMAAMVNEAAKVVGEGIALRPLDVDVVLLNGYGFPRHLGGPLHYADQIGVKVMLERVESYATEDAYFWTPAPLLQELADEGGKFADLNTLEKGTSHA</sequence>
<evidence type="ECO:0000256" key="5">
    <source>
        <dbReference type="ARBA" id="ARBA00022832"/>
    </source>
</evidence>
<evidence type="ECO:0000259" key="17">
    <source>
        <dbReference type="Pfam" id="PF02737"/>
    </source>
</evidence>
<reference evidence="18 19" key="1">
    <citation type="submission" date="2019-12" db="EMBL/GenBank/DDBJ databases">
        <title>Roseobacter cerasinus sp. nov., isolated from seawater around aquaculture.</title>
        <authorList>
            <person name="Muramatsu S."/>
            <person name="Takabe Y."/>
            <person name="Mori K."/>
            <person name="Takaichi S."/>
            <person name="Hanada S."/>
        </authorList>
    </citation>
    <scope>NUCLEOTIDE SEQUENCE [LARGE SCALE GENOMIC DNA]</scope>
    <source>
        <strain evidence="18 19">AI77</strain>
    </source>
</reference>
<comment type="subcellular location">
    <subcellularLocation>
        <location evidence="1">Peroxisome</location>
    </subcellularLocation>
</comment>
<evidence type="ECO:0000256" key="15">
    <source>
        <dbReference type="RuleBase" id="RU003707"/>
    </source>
</evidence>
<evidence type="ECO:0000256" key="8">
    <source>
        <dbReference type="ARBA" id="ARBA00023027"/>
    </source>
</evidence>
<dbReference type="Proteomes" id="UP000436522">
    <property type="component" value="Unassembled WGS sequence"/>
</dbReference>
<keyword evidence="7" id="KW-0560">Oxidoreductase</keyword>
<dbReference type="FunFam" id="3.40.50.720:FF:000009">
    <property type="entry name" value="Fatty oxidation complex, alpha subunit"/>
    <property type="match status" value="1"/>
</dbReference>
<dbReference type="PANTHER" id="PTHR23309">
    <property type="entry name" value="3-HYDROXYACYL-COA DEHYROGENASE"/>
    <property type="match status" value="1"/>
</dbReference>
<evidence type="ECO:0000256" key="11">
    <source>
        <dbReference type="ARBA" id="ARBA00023235"/>
    </source>
</evidence>
<comment type="caution">
    <text evidence="18">The sequence shown here is derived from an EMBL/GenBank/DDBJ whole genome shotgun (WGS) entry which is preliminary data.</text>
</comment>
<dbReference type="InterPro" id="IPR001753">
    <property type="entry name" value="Enoyl-CoA_hydra/iso"/>
</dbReference>
<evidence type="ECO:0000313" key="19">
    <source>
        <dbReference type="Proteomes" id="UP000436522"/>
    </source>
</evidence>
<evidence type="ECO:0000256" key="7">
    <source>
        <dbReference type="ARBA" id="ARBA00023002"/>
    </source>
</evidence>
<feature type="domain" description="3-hydroxyacyl-CoA dehydrogenase C-terminal" evidence="16">
    <location>
        <begin position="605"/>
        <end position="689"/>
    </location>
</feature>
<dbReference type="PROSITE" id="PS00166">
    <property type="entry name" value="ENOYL_COA_HYDRATASE"/>
    <property type="match status" value="1"/>
</dbReference>
<keyword evidence="10" id="KW-0576">Peroxisome</keyword>
<dbReference type="Gene3D" id="3.90.226.10">
    <property type="entry name" value="2-enoyl-CoA Hydratase, Chain A, domain 1"/>
    <property type="match status" value="1"/>
</dbReference>
<keyword evidence="8" id="KW-0520">NAD</keyword>
<keyword evidence="5" id="KW-0276">Fatty acid metabolism</keyword>
<dbReference type="InterPro" id="IPR018376">
    <property type="entry name" value="Enoyl-CoA_hyd/isom_CS"/>
</dbReference>
<dbReference type="EMBL" id="BLIV01000012">
    <property type="protein sequence ID" value="GFE52439.1"/>
    <property type="molecule type" value="Genomic_DNA"/>
</dbReference>
<feature type="domain" description="3-hydroxyacyl-CoA dehydrogenase C-terminal" evidence="16">
    <location>
        <begin position="476"/>
        <end position="567"/>
    </location>
</feature>
<dbReference type="Gene3D" id="1.10.1040.50">
    <property type="match status" value="1"/>
</dbReference>
<accession>A0A640VWN8</accession>
<dbReference type="RefSeq" id="WP_159981086.1">
    <property type="nucleotide sequence ID" value="NZ_BLIV01000012.1"/>
</dbReference>
<dbReference type="GO" id="GO:0070403">
    <property type="term" value="F:NAD+ binding"/>
    <property type="evidence" value="ECO:0007669"/>
    <property type="project" value="InterPro"/>
</dbReference>
<evidence type="ECO:0000313" key="18">
    <source>
        <dbReference type="EMBL" id="GFE52439.1"/>
    </source>
</evidence>
<dbReference type="PANTHER" id="PTHR23309:SF49">
    <property type="entry name" value="PEROXISOMAL BIFUNCTIONAL ENZYME"/>
    <property type="match status" value="1"/>
</dbReference>
<feature type="domain" description="3-hydroxyacyl-CoA dehydrogenase NAD binding" evidence="17">
    <location>
        <begin position="294"/>
        <end position="471"/>
    </location>
</feature>
<dbReference type="UniPathway" id="UPA00659"/>
<evidence type="ECO:0000256" key="6">
    <source>
        <dbReference type="ARBA" id="ARBA00022963"/>
    </source>
</evidence>
<evidence type="ECO:0000256" key="1">
    <source>
        <dbReference type="ARBA" id="ARBA00004275"/>
    </source>
</evidence>
<dbReference type="GO" id="GO:0006635">
    <property type="term" value="P:fatty acid beta-oxidation"/>
    <property type="evidence" value="ECO:0007669"/>
    <property type="project" value="UniProtKB-UniPathway"/>
</dbReference>
<dbReference type="GO" id="GO:0003857">
    <property type="term" value="F:(3S)-3-hydroxyacyl-CoA dehydrogenase (NAD+) activity"/>
    <property type="evidence" value="ECO:0007669"/>
    <property type="project" value="UniProtKB-EC"/>
</dbReference>
<evidence type="ECO:0000256" key="3">
    <source>
        <dbReference type="ARBA" id="ARBA00008750"/>
    </source>
</evidence>
<evidence type="ECO:0000256" key="9">
    <source>
        <dbReference type="ARBA" id="ARBA00023098"/>
    </source>
</evidence>
<dbReference type="CDD" id="cd06558">
    <property type="entry name" value="crotonase-like"/>
    <property type="match status" value="1"/>
</dbReference>
<keyword evidence="12" id="KW-0456">Lyase</keyword>
<comment type="pathway">
    <text evidence="2">Lipid metabolism; fatty acid beta-oxidation.</text>
</comment>
<dbReference type="AlphaFoldDB" id="A0A640VWN8"/>
<evidence type="ECO:0000256" key="14">
    <source>
        <dbReference type="ARBA" id="ARBA00049556"/>
    </source>
</evidence>
<dbReference type="Pfam" id="PF02737">
    <property type="entry name" value="3HCDH_N"/>
    <property type="match status" value="1"/>
</dbReference>